<keyword evidence="2" id="KW-1185">Reference proteome</keyword>
<gene>
    <name evidence="1" type="ORF">BDZ94DRAFT_563717</name>
</gene>
<comment type="caution">
    <text evidence="1">The sequence shown here is derived from an EMBL/GenBank/DDBJ whole genome shotgun (WGS) entry which is preliminary data.</text>
</comment>
<reference evidence="1" key="1">
    <citation type="submission" date="2020-11" db="EMBL/GenBank/DDBJ databases">
        <authorList>
            <consortium name="DOE Joint Genome Institute"/>
            <person name="Ahrendt S."/>
            <person name="Riley R."/>
            <person name="Andreopoulos W."/>
            <person name="Labutti K."/>
            <person name="Pangilinan J."/>
            <person name="Ruiz-Duenas F.J."/>
            <person name="Barrasa J.M."/>
            <person name="Sanchez-Garcia M."/>
            <person name="Camarero S."/>
            <person name="Miyauchi S."/>
            <person name="Serrano A."/>
            <person name="Linde D."/>
            <person name="Babiker R."/>
            <person name="Drula E."/>
            <person name="Ayuso-Fernandez I."/>
            <person name="Pacheco R."/>
            <person name="Padilla G."/>
            <person name="Ferreira P."/>
            <person name="Barriuso J."/>
            <person name="Kellner H."/>
            <person name="Castanera R."/>
            <person name="Alfaro M."/>
            <person name="Ramirez L."/>
            <person name="Pisabarro A.G."/>
            <person name="Kuo A."/>
            <person name="Tritt A."/>
            <person name="Lipzen A."/>
            <person name="He G."/>
            <person name="Yan M."/>
            <person name="Ng V."/>
            <person name="Cullen D."/>
            <person name="Martin F."/>
            <person name="Rosso M.-N."/>
            <person name="Henrissat B."/>
            <person name="Hibbett D."/>
            <person name="Martinez A.T."/>
            <person name="Grigoriev I.V."/>
        </authorList>
    </citation>
    <scope>NUCLEOTIDE SEQUENCE</scope>
    <source>
        <strain evidence="1">CBS 247.69</strain>
    </source>
</reference>
<sequence length="122" mass="14115">MLFFSILSFFFPFFLFDERRNDSSWGFHLYILTVSQCPRLFLLHPLSVALLFSCIGHCLPLLSEGLPPSVLKNSLNRHPSWNQSCSVHVLLLHPCWTRRYFPCCLCIPCPAPFTPTYPTHTI</sequence>
<dbReference type="EMBL" id="MU150231">
    <property type="protein sequence ID" value="KAF9469056.1"/>
    <property type="molecule type" value="Genomic_DNA"/>
</dbReference>
<evidence type="ECO:0000313" key="1">
    <source>
        <dbReference type="EMBL" id="KAF9469056.1"/>
    </source>
</evidence>
<organism evidence="1 2">
    <name type="scientific">Collybia nuda</name>
    <dbReference type="NCBI Taxonomy" id="64659"/>
    <lineage>
        <taxon>Eukaryota</taxon>
        <taxon>Fungi</taxon>
        <taxon>Dikarya</taxon>
        <taxon>Basidiomycota</taxon>
        <taxon>Agaricomycotina</taxon>
        <taxon>Agaricomycetes</taxon>
        <taxon>Agaricomycetidae</taxon>
        <taxon>Agaricales</taxon>
        <taxon>Tricholomatineae</taxon>
        <taxon>Clitocybaceae</taxon>
        <taxon>Collybia</taxon>
    </lineage>
</organism>
<evidence type="ECO:0000313" key="2">
    <source>
        <dbReference type="Proteomes" id="UP000807353"/>
    </source>
</evidence>
<accession>A0A9P6CJQ3</accession>
<dbReference type="Proteomes" id="UP000807353">
    <property type="component" value="Unassembled WGS sequence"/>
</dbReference>
<dbReference type="AlphaFoldDB" id="A0A9P6CJQ3"/>
<name>A0A9P6CJQ3_9AGAR</name>
<protein>
    <submittedName>
        <fullName evidence="1">Uncharacterized protein</fullName>
    </submittedName>
</protein>
<proteinExistence type="predicted"/>